<dbReference type="Pfam" id="PF12770">
    <property type="entry name" value="CHAT"/>
    <property type="match status" value="1"/>
</dbReference>
<accession>I4HV48</accession>
<organism evidence="2 3">
    <name type="scientific">Microcystis aeruginosa PCC 9808</name>
    <dbReference type="NCBI Taxonomy" id="1160284"/>
    <lineage>
        <taxon>Bacteria</taxon>
        <taxon>Bacillati</taxon>
        <taxon>Cyanobacteriota</taxon>
        <taxon>Cyanophyceae</taxon>
        <taxon>Oscillatoriophycideae</taxon>
        <taxon>Chroococcales</taxon>
        <taxon>Microcystaceae</taxon>
        <taxon>Microcystis</taxon>
    </lineage>
</organism>
<dbReference type="EMBL" id="CAIN01000218">
    <property type="protein sequence ID" value="CCI25922.1"/>
    <property type="molecule type" value="Genomic_DNA"/>
</dbReference>
<proteinExistence type="predicted"/>
<evidence type="ECO:0000313" key="2">
    <source>
        <dbReference type="EMBL" id="CCI25922.1"/>
    </source>
</evidence>
<dbReference type="HOGENOM" id="CLU_386269_0_0_3"/>
<gene>
    <name evidence="2" type="ORF">MICAG_2950003</name>
</gene>
<evidence type="ECO:0000259" key="1">
    <source>
        <dbReference type="Pfam" id="PF12770"/>
    </source>
</evidence>
<sequence length="715" mass="80761">METRSETPRETWLQPIVALLGEGEFGEAYALAAYFPNTRNRQLVQLAALLGQNKFSEADTLLKKFAAETQSLVAEFATILNQVDLDLLETAYQAIKDQYFELADFCIQFQLLTHPETSLSVIREGLRLRKTEFVQDINSYVKGEPTIKVPPGKLAGGEADLNRKYIGNPDYFSSNKGSINERGEFIILQPCSVPCSKQPKPLPSSNSVTIQRHTRIEFPSECVLEQKAELKIQLTQEIPEFTRVQEKILLTVGRNTKHVKLNVKVTAPAFAIRPYQQRLTVPVKGDSNEVIFTLVPLERGEQVIEIEFFRGATRVGYVIVQTYVTFYSYREKSPKVLSMEDPIDGLKNLESMTVNPDKHTLNVTWIERESKLLYTIFPANRLGEWEKTIPNIQQQIEDDLRSLNAFLTEVVQQGNPSDERWESICFNLQSVGANLFEMLIPSEVAKKVRDWKIGSPVIISTNEQWIPWELMYDGEDFWGKKFIIARSPRLSDSQDLPDKNRPESKGKRQIKRIVNIVGGDVPSSEAERATHLFSNLLPPEAVQLLAKQPISSLVKAIPGTDALHFTCHGHLEPHLLQIAGDKNKTRIENLLPETILRLPLEPGSLVFANACASTVPVLTFGKFSSFGWKFYQRGADAFIGTLGAVPVKYAVNFAEIVYRELFNPDEKITIGQAVAKAKEVAANERNLFWLLYCIYGDPDFSIVQQKNSKEEDHAN</sequence>
<dbReference type="InterPro" id="IPR024983">
    <property type="entry name" value="CHAT_dom"/>
</dbReference>
<evidence type="ECO:0000313" key="3">
    <source>
        <dbReference type="Proteomes" id="UP000005291"/>
    </source>
</evidence>
<dbReference type="Proteomes" id="UP000005291">
    <property type="component" value="Unassembled WGS sequence"/>
</dbReference>
<comment type="caution">
    <text evidence="2">The sequence shown here is derived from an EMBL/GenBank/DDBJ whole genome shotgun (WGS) entry which is preliminary data.</text>
</comment>
<protein>
    <submittedName>
        <fullName evidence="2">Similar to Q3MB33_ANAVT Peptidase C14</fullName>
    </submittedName>
</protein>
<reference evidence="2 3" key="1">
    <citation type="submission" date="2012-04" db="EMBL/GenBank/DDBJ databases">
        <authorList>
            <person name="Genoscope - CEA"/>
        </authorList>
    </citation>
    <scope>NUCLEOTIDE SEQUENCE [LARGE SCALE GENOMIC DNA]</scope>
    <source>
        <strain evidence="2 3">9808</strain>
    </source>
</reference>
<dbReference type="AlphaFoldDB" id="I4HV48"/>
<dbReference type="RefSeq" id="WP_002794386.1">
    <property type="nucleotide sequence ID" value="NZ_HE973594.1"/>
</dbReference>
<feature type="domain" description="CHAT" evidence="1">
    <location>
        <begin position="431"/>
        <end position="685"/>
    </location>
</feature>
<name>I4HV48_MICAE</name>